<dbReference type="InterPro" id="IPR009288">
    <property type="entry name" value="AIG2-like_dom"/>
</dbReference>
<dbReference type="Proteomes" id="UP000662466">
    <property type="component" value="Unassembled WGS sequence"/>
</dbReference>
<evidence type="ECO:0000256" key="1">
    <source>
        <dbReference type="ARBA" id="ARBA00008861"/>
    </source>
</evidence>
<dbReference type="CDD" id="cd06661">
    <property type="entry name" value="GGCT_like"/>
    <property type="match status" value="1"/>
</dbReference>
<dbReference type="Gene3D" id="3.10.490.10">
    <property type="entry name" value="Gamma-glutamyl cyclotransferase-like"/>
    <property type="match status" value="1"/>
</dbReference>
<dbReference type="PANTHER" id="PTHR31544">
    <property type="entry name" value="AIG2-LIKE PROTEIN D"/>
    <property type="match status" value="1"/>
</dbReference>
<dbReference type="Pfam" id="PF06094">
    <property type="entry name" value="GGACT"/>
    <property type="match status" value="1"/>
</dbReference>
<accession>A0A8H6PW13</accession>
<feature type="domain" description="Gamma-glutamylcyclotransferase AIG2-like" evidence="4">
    <location>
        <begin position="65"/>
        <end position="149"/>
    </location>
</feature>
<comment type="similarity">
    <text evidence="1">Belongs to the gamma-glutamylcyclotransferase family.</text>
</comment>
<dbReference type="InterPro" id="IPR045038">
    <property type="entry name" value="AIG2-like"/>
</dbReference>
<dbReference type="InterPro" id="IPR013024">
    <property type="entry name" value="GGCT-like"/>
</dbReference>
<evidence type="ECO:0000313" key="6">
    <source>
        <dbReference type="EMBL" id="KAF7161239.1"/>
    </source>
</evidence>
<dbReference type="PANTHER" id="PTHR31544:SF2">
    <property type="entry name" value="AIG2-LIKE PROTEIN D"/>
    <property type="match status" value="1"/>
</dbReference>
<name>A0A8H6PW13_9EURO</name>
<evidence type="ECO:0000313" key="5">
    <source>
        <dbReference type="EMBL" id="KAF7116319.1"/>
    </source>
</evidence>
<dbReference type="SUPFAM" id="SSF110857">
    <property type="entry name" value="Gamma-glutamyl cyclotransferase-like"/>
    <property type="match status" value="1"/>
</dbReference>
<dbReference type="InterPro" id="IPR036568">
    <property type="entry name" value="GGCT-like_sf"/>
</dbReference>
<proteinExistence type="inferred from homology"/>
<evidence type="ECO:0000256" key="3">
    <source>
        <dbReference type="ARBA" id="ARBA00030602"/>
    </source>
</evidence>
<dbReference type="AlphaFoldDB" id="A0A8H6PW13"/>
<keyword evidence="7" id="KW-1185">Reference proteome</keyword>
<evidence type="ECO:0000256" key="2">
    <source>
        <dbReference type="ARBA" id="ARBA00022679"/>
    </source>
</evidence>
<organism evidence="6 8">
    <name type="scientific">Aspergillus hiratsukae</name>
    <dbReference type="NCBI Taxonomy" id="1194566"/>
    <lineage>
        <taxon>Eukaryota</taxon>
        <taxon>Fungi</taxon>
        <taxon>Dikarya</taxon>
        <taxon>Ascomycota</taxon>
        <taxon>Pezizomycotina</taxon>
        <taxon>Eurotiomycetes</taxon>
        <taxon>Eurotiomycetidae</taxon>
        <taxon>Eurotiales</taxon>
        <taxon>Aspergillaceae</taxon>
        <taxon>Aspergillus</taxon>
        <taxon>Aspergillus subgen. Fumigati</taxon>
    </lineage>
</organism>
<sequence>MGDHVLFFYGELLVHDHSLSTHPIINMARRRLSTYPTPTRTLMAPQILHRVIHGRADPEPWQKGMLSFKPAILHGYRRHRVRGADYPGIVPCASNNPTKESESESGSASASAYVLGTVVSGLTDGDVHRLDVFEGSEYVKERVRVRVLAESLSVGGRQEASIAKNPDRHLKDVLDAAGAEFADEREEVEALTYVYVAGQDRLEDAEWEFEAFKRDKMAWWVDADESEW</sequence>
<dbReference type="EMBL" id="JACBAD010002104">
    <property type="protein sequence ID" value="KAF7116319.1"/>
    <property type="molecule type" value="Genomic_DNA"/>
</dbReference>
<dbReference type="Proteomes" id="UP000630445">
    <property type="component" value="Unassembled WGS sequence"/>
</dbReference>
<reference evidence="6" key="1">
    <citation type="submission" date="2020-06" db="EMBL/GenBank/DDBJ databases">
        <title>Draft genome sequences of strains closely related to Aspergillus parafelis and Aspergillus hiratsukae.</title>
        <authorList>
            <person name="Dos Santos R.A.C."/>
            <person name="Rivero-Menendez O."/>
            <person name="Steenwyk J.L."/>
            <person name="Mead M.E."/>
            <person name="Goldman G.H."/>
            <person name="Alastruey-Izquierdo A."/>
            <person name="Rokas A."/>
        </authorList>
    </citation>
    <scope>NUCLEOTIDE SEQUENCE</scope>
    <source>
        <strain evidence="5">CNM-CM5793</strain>
        <strain evidence="6">CNM-CM6106</strain>
    </source>
</reference>
<evidence type="ECO:0000313" key="8">
    <source>
        <dbReference type="Proteomes" id="UP000662466"/>
    </source>
</evidence>
<gene>
    <name evidence="5" type="ORF">CNMCM5793_004485</name>
    <name evidence="6" type="ORF">CNMCM6106_008574</name>
</gene>
<evidence type="ECO:0000259" key="4">
    <source>
        <dbReference type="Pfam" id="PF06094"/>
    </source>
</evidence>
<dbReference type="OrthoDB" id="1044435at2759"/>
<keyword evidence="2" id="KW-0808">Transferase</keyword>
<comment type="caution">
    <text evidence="6">The sequence shown here is derived from an EMBL/GenBank/DDBJ whole genome shotgun (WGS) entry which is preliminary data.</text>
</comment>
<evidence type="ECO:0000313" key="7">
    <source>
        <dbReference type="Proteomes" id="UP000630445"/>
    </source>
</evidence>
<protein>
    <recommendedName>
        <fullName evidence="3">Putative gamma-glutamylcyclotransferase</fullName>
    </recommendedName>
</protein>
<dbReference type="EMBL" id="JACBAF010002249">
    <property type="protein sequence ID" value="KAF7161239.1"/>
    <property type="molecule type" value="Genomic_DNA"/>
</dbReference>